<evidence type="ECO:0000313" key="2">
    <source>
        <dbReference type="EMBL" id="KAF1695998.1"/>
    </source>
</evidence>
<organism evidence="2 3">
    <name type="scientific">Pseudoxanthomonas daejeonensis</name>
    <dbReference type="NCBI Taxonomy" id="266062"/>
    <lineage>
        <taxon>Bacteria</taxon>
        <taxon>Pseudomonadati</taxon>
        <taxon>Pseudomonadota</taxon>
        <taxon>Gammaproteobacteria</taxon>
        <taxon>Lysobacterales</taxon>
        <taxon>Lysobacteraceae</taxon>
        <taxon>Pseudoxanthomonas</taxon>
    </lineage>
</organism>
<keyword evidence="3" id="KW-1185">Reference proteome</keyword>
<accession>A0ABQ6Z956</accession>
<gene>
    <name evidence="2" type="ORF">CSC65_05745</name>
</gene>
<dbReference type="EMBL" id="PDWN01000004">
    <property type="protein sequence ID" value="KAF1695998.1"/>
    <property type="molecule type" value="Genomic_DNA"/>
</dbReference>
<reference evidence="2 3" key="1">
    <citation type="submission" date="2017-10" db="EMBL/GenBank/DDBJ databases">
        <title>Whole genome sequencing of members of genus Pseudoxanthomonas.</title>
        <authorList>
            <person name="Kumar S."/>
            <person name="Bansal K."/>
            <person name="Kaur A."/>
            <person name="Patil P."/>
            <person name="Sharma S."/>
            <person name="Patil P.B."/>
        </authorList>
    </citation>
    <scope>NUCLEOTIDE SEQUENCE [LARGE SCALE GENOMIC DNA]</scope>
    <source>
        <strain evidence="2 3">DSM 17801</strain>
    </source>
</reference>
<dbReference type="Proteomes" id="UP000788419">
    <property type="component" value="Unassembled WGS sequence"/>
</dbReference>
<dbReference type="RefSeq" id="WP_162409350.1">
    <property type="nucleotide sequence ID" value="NZ_PDWN01000004.1"/>
</dbReference>
<name>A0ABQ6Z956_9GAMM</name>
<sequence>MKKLRLVLALLATVASPYAFAQSTGTGQVAANVPNSCEIVSIDSSTANFGMNVASTMTSGQIQVLCNFNTGYSLTADTVDQSGRFEIAQISGNGGQPMVVELKDGVTGSAWTPGYLVGGEGTGTFAYHPFQLEFNAGSGLLPAYGSYAGSFDITLHPTL</sequence>
<keyword evidence="1" id="KW-0732">Signal</keyword>
<evidence type="ECO:0008006" key="4">
    <source>
        <dbReference type="Google" id="ProtNLM"/>
    </source>
</evidence>
<feature type="signal peptide" evidence="1">
    <location>
        <begin position="1"/>
        <end position="21"/>
    </location>
</feature>
<evidence type="ECO:0000256" key="1">
    <source>
        <dbReference type="SAM" id="SignalP"/>
    </source>
</evidence>
<proteinExistence type="predicted"/>
<protein>
    <recommendedName>
        <fullName evidence="4">Spore coat protein U domain-containing protein</fullName>
    </recommendedName>
</protein>
<evidence type="ECO:0000313" key="3">
    <source>
        <dbReference type="Proteomes" id="UP000788419"/>
    </source>
</evidence>
<feature type="chain" id="PRO_5046731109" description="Spore coat protein U domain-containing protein" evidence="1">
    <location>
        <begin position="22"/>
        <end position="159"/>
    </location>
</feature>
<comment type="caution">
    <text evidence="2">The sequence shown here is derived from an EMBL/GenBank/DDBJ whole genome shotgun (WGS) entry which is preliminary data.</text>
</comment>